<dbReference type="Pfam" id="PF02518">
    <property type="entry name" value="HATPase_c"/>
    <property type="match status" value="1"/>
</dbReference>
<dbReference type="InterPro" id="IPR036890">
    <property type="entry name" value="HATPase_C_sf"/>
</dbReference>
<keyword evidence="4" id="KW-0418">Kinase</keyword>
<dbReference type="InterPro" id="IPR000700">
    <property type="entry name" value="PAS-assoc_C"/>
</dbReference>
<gene>
    <name evidence="12" type="ORF">FPAR1323_LOCUS14419</name>
</gene>
<evidence type="ECO:0000259" key="10">
    <source>
        <dbReference type="PROSITE" id="PS50112"/>
    </source>
</evidence>
<evidence type="ECO:0000256" key="1">
    <source>
        <dbReference type="ARBA" id="ARBA00000085"/>
    </source>
</evidence>
<evidence type="ECO:0000256" key="3">
    <source>
        <dbReference type="ARBA" id="ARBA00022679"/>
    </source>
</evidence>
<dbReference type="PROSITE" id="PS50112">
    <property type="entry name" value="PAS"/>
    <property type="match status" value="1"/>
</dbReference>
<reference evidence="12" key="1">
    <citation type="submission" date="2021-01" db="EMBL/GenBank/DDBJ databases">
        <authorList>
            <person name="Corre E."/>
            <person name="Pelletier E."/>
            <person name="Niang G."/>
            <person name="Scheremetjew M."/>
            <person name="Finn R."/>
            <person name="Kale V."/>
            <person name="Holt S."/>
            <person name="Cochrane G."/>
            <person name="Meng A."/>
            <person name="Brown T."/>
            <person name="Cohen L."/>
        </authorList>
    </citation>
    <scope>NUCLEOTIDE SEQUENCE</scope>
    <source>
        <strain evidence="12">RCC1693</strain>
    </source>
</reference>
<sequence length="781" mass="85254">MGHHLVSEFITEDFRASVQEVLDRALQGVESANFEFPLITKNGARVEVLLNATSRRDAKGRVVGVVGIGQDITARIAQEQEYIRLIDTANAPIFGVDLKGNVTVWNKCAADLTGYSADDTLGRHLVKEFITSDFRASVQRVLDMALQGVETANFEFPIIAKDGSKKLEVLLNATSRRDTEGRVVGMVGIGQDITDAHMKREAELKQREAEAARAAQSTISAHVYHEIRNVVGAVLALAERTRETVELALLEKSQEAVAQLPVKVTRLTDHQRIVCKHAVDTLNDMLDVAKMENGTYTPRSEVVDLGELCRRAAHLQGPRLNKGVEMKIQCPQEGECFILSDPVLLVQYLTNLLSNAAKFTAEGCVLVLCDVKPMDGQWVQITLGVGDSGPGIRQEDHERVLQAFTTGDAVPREDMPSTRSTGIGLRLANLIAQILGQNGASAAQTQKSRDRQALFIESPPAAPALRENLSGGGPGTYLFLNVRATIAPDVQVERHNRLKNSGGYQTGECGVLGGPLSPSGVLRVLVVDDQRTMRQMVTMLFQQLAVKFPGLRVVVRTALSGEEAARLVHTTTPGFHLITLDEQMSATYCAQLKLEQENSGASFDPSKTCEFDDDRLSNAKRRNAFFESESVNHDIEDGDGTWTGHHTISVIRQQLLHDNITNIPIMFNLTGNVLEEDRLMYMRAGSNGVLPKPCKMNDLLEVMEKVLPDLIEAGVVKRREDASIVTFDALCTLVPAGGKKDKDAAEEPQRGNGDTFMHPPAGLGRREETSPPPAGNGKGKA</sequence>
<dbReference type="SUPFAM" id="SSF55785">
    <property type="entry name" value="PYP-like sensor domain (PAS domain)"/>
    <property type="match status" value="2"/>
</dbReference>
<feature type="modified residue" description="4-aspartylphosphate" evidence="6">
    <location>
        <position position="581"/>
    </location>
</feature>
<keyword evidence="3" id="KW-0808">Transferase</keyword>
<comment type="catalytic activity">
    <reaction evidence="1">
        <text>ATP + protein L-histidine = ADP + protein N-phospho-L-histidine.</text>
        <dbReference type="EC" id="2.7.13.3"/>
    </reaction>
</comment>
<dbReference type="InterPro" id="IPR013767">
    <property type="entry name" value="PAS_fold"/>
</dbReference>
<evidence type="ECO:0000259" key="9">
    <source>
        <dbReference type="PROSITE" id="PS50110"/>
    </source>
</evidence>
<evidence type="ECO:0000256" key="6">
    <source>
        <dbReference type="PROSITE-ProRule" id="PRU00169"/>
    </source>
</evidence>
<dbReference type="InterPro" id="IPR005467">
    <property type="entry name" value="His_kinase_dom"/>
</dbReference>
<dbReference type="Pfam" id="PF00989">
    <property type="entry name" value="PAS"/>
    <property type="match status" value="1"/>
</dbReference>
<dbReference type="InterPro" id="IPR001610">
    <property type="entry name" value="PAC"/>
</dbReference>
<dbReference type="PROSITE" id="PS50110">
    <property type="entry name" value="RESPONSE_REGULATORY"/>
    <property type="match status" value="1"/>
</dbReference>
<dbReference type="InterPro" id="IPR001294">
    <property type="entry name" value="Phytochrome"/>
</dbReference>
<dbReference type="PROSITE" id="PS50109">
    <property type="entry name" value="HIS_KIN"/>
    <property type="match status" value="1"/>
</dbReference>
<dbReference type="NCBIfam" id="TIGR00229">
    <property type="entry name" value="sensory_box"/>
    <property type="match status" value="2"/>
</dbReference>
<feature type="compositionally biased region" description="Basic and acidic residues" evidence="7">
    <location>
        <begin position="738"/>
        <end position="749"/>
    </location>
</feature>
<feature type="region of interest" description="Disordered" evidence="7">
    <location>
        <begin position="738"/>
        <end position="781"/>
    </location>
</feature>
<dbReference type="SMART" id="SM00387">
    <property type="entry name" value="HATPase_c"/>
    <property type="match status" value="1"/>
</dbReference>
<dbReference type="SMART" id="SM00448">
    <property type="entry name" value="REC"/>
    <property type="match status" value="1"/>
</dbReference>
<feature type="domain" description="PAS" evidence="10">
    <location>
        <begin position="78"/>
        <end position="149"/>
    </location>
</feature>
<organism evidence="12">
    <name type="scientific">Florenciella parvula</name>
    <dbReference type="NCBI Taxonomy" id="236787"/>
    <lineage>
        <taxon>Eukaryota</taxon>
        <taxon>Sar</taxon>
        <taxon>Stramenopiles</taxon>
        <taxon>Ochrophyta</taxon>
        <taxon>Dictyochophyceae</taxon>
        <taxon>Florenciellales</taxon>
        <taxon>Florenciella</taxon>
    </lineage>
</organism>
<dbReference type="GO" id="GO:0005886">
    <property type="term" value="C:plasma membrane"/>
    <property type="evidence" value="ECO:0007669"/>
    <property type="project" value="TreeGrafter"/>
</dbReference>
<dbReference type="EMBL" id="HBGT01027716">
    <property type="protein sequence ID" value="CAD9439590.1"/>
    <property type="molecule type" value="Transcribed_RNA"/>
</dbReference>
<dbReference type="InterPro" id="IPR001789">
    <property type="entry name" value="Sig_transdc_resp-reg_receiver"/>
</dbReference>
<dbReference type="InterPro" id="IPR000014">
    <property type="entry name" value="PAS"/>
</dbReference>
<dbReference type="PRINTS" id="PR01033">
    <property type="entry name" value="PHYTOCHROME"/>
</dbReference>
<evidence type="ECO:0000259" key="11">
    <source>
        <dbReference type="PROSITE" id="PS50113"/>
    </source>
</evidence>
<dbReference type="AlphaFoldDB" id="A0A7S2CZD0"/>
<accession>A0A7S2CZD0</accession>
<evidence type="ECO:0000256" key="5">
    <source>
        <dbReference type="ARBA" id="ARBA00023170"/>
    </source>
</evidence>
<evidence type="ECO:0000256" key="7">
    <source>
        <dbReference type="SAM" id="MobiDB-lite"/>
    </source>
</evidence>
<feature type="domain" description="Histidine kinase" evidence="8">
    <location>
        <begin position="222"/>
        <end position="462"/>
    </location>
</feature>
<proteinExistence type="predicted"/>
<dbReference type="GO" id="GO:0009927">
    <property type="term" value="F:histidine phosphotransfer kinase activity"/>
    <property type="evidence" value="ECO:0007669"/>
    <property type="project" value="TreeGrafter"/>
</dbReference>
<dbReference type="Pfam" id="PF08448">
    <property type="entry name" value="PAS_4"/>
    <property type="match status" value="1"/>
</dbReference>
<keyword evidence="6" id="KW-0597">Phosphoprotein</keyword>
<feature type="domain" description="PAC" evidence="11">
    <location>
        <begin position="32"/>
        <end position="84"/>
    </location>
</feature>
<dbReference type="CDD" id="cd00130">
    <property type="entry name" value="PAS"/>
    <property type="match status" value="2"/>
</dbReference>
<dbReference type="InterPro" id="IPR011006">
    <property type="entry name" value="CheY-like_superfamily"/>
</dbReference>
<dbReference type="Gene3D" id="3.30.450.20">
    <property type="entry name" value="PAS domain"/>
    <property type="match status" value="2"/>
</dbReference>
<dbReference type="GO" id="GO:0006355">
    <property type="term" value="P:regulation of DNA-templated transcription"/>
    <property type="evidence" value="ECO:0007669"/>
    <property type="project" value="InterPro"/>
</dbReference>
<dbReference type="EC" id="2.7.13.3" evidence="2"/>
<dbReference type="GO" id="GO:0000155">
    <property type="term" value="F:phosphorelay sensor kinase activity"/>
    <property type="evidence" value="ECO:0007669"/>
    <property type="project" value="TreeGrafter"/>
</dbReference>
<dbReference type="SUPFAM" id="SSF52172">
    <property type="entry name" value="CheY-like"/>
    <property type="match status" value="2"/>
</dbReference>
<dbReference type="PROSITE" id="PS50113">
    <property type="entry name" value="PAC"/>
    <property type="match status" value="2"/>
</dbReference>
<name>A0A7S2CZD0_9STRA</name>
<evidence type="ECO:0000256" key="4">
    <source>
        <dbReference type="ARBA" id="ARBA00022777"/>
    </source>
</evidence>
<evidence type="ECO:0000313" key="12">
    <source>
        <dbReference type="EMBL" id="CAD9439590.1"/>
    </source>
</evidence>
<dbReference type="InterPro" id="IPR035965">
    <property type="entry name" value="PAS-like_dom_sf"/>
</dbReference>
<dbReference type="InterPro" id="IPR003594">
    <property type="entry name" value="HATPase_dom"/>
</dbReference>
<evidence type="ECO:0000256" key="2">
    <source>
        <dbReference type="ARBA" id="ARBA00012438"/>
    </source>
</evidence>
<dbReference type="SMART" id="SM00091">
    <property type="entry name" value="PAS"/>
    <property type="match status" value="1"/>
</dbReference>
<dbReference type="SUPFAM" id="SSF55874">
    <property type="entry name" value="ATPase domain of HSP90 chaperone/DNA topoisomerase II/histidine kinase"/>
    <property type="match status" value="1"/>
</dbReference>
<dbReference type="SMART" id="SM00086">
    <property type="entry name" value="PAC"/>
    <property type="match status" value="2"/>
</dbReference>
<feature type="domain" description="Response regulatory" evidence="9">
    <location>
        <begin position="523"/>
        <end position="707"/>
    </location>
</feature>
<feature type="domain" description="PAC" evidence="11">
    <location>
        <begin position="152"/>
        <end position="205"/>
    </location>
</feature>
<dbReference type="InterPro" id="IPR013656">
    <property type="entry name" value="PAS_4"/>
</dbReference>
<dbReference type="Gene3D" id="3.40.50.2300">
    <property type="match status" value="1"/>
</dbReference>
<dbReference type="PANTHER" id="PTHR43047:SF72">
    <property type="entry name" value="OSMOSENSING HISTIDINE PROTEIN KINASE SLN1"/>
    <property type="match status" value="1"/>
</dbReference>
<dbReference type="PANTHER" id="PTHR43047">
    <property type="entry name" value="TWO-COMPONENT HISTIDINE PROTEIN KINASE"/>
    <property type="match status" value="1"/>
</dbReference>
<dbReference type="Gene3D" id="3.30.565.10">
    <property type="entry name" value="Histidine kinase-like ATPase, C-terminal domain"/>
    <property type="match status" value="1"/>
</dbReference>
<dbReference type="GO" id="GO:0009584">
    <property type="term" value="P:detection of visible light"/>
    <property type="evidence" value="ECO:0007669"/>
    <property type="project" value="InterPro"/>
</dbReference>
<protein>
    <recommendedName>
        <fullName evidence="2">histidine kinase</fullName>
        <ecNumber evidence="2">2.7.13.3</ecNumber>
    </recommendedName>
</protein>
<evidence type="ECO:0000259" key="8">
    <source>
        <dbReference type="PROSITE" id="PS50109"/>
    </source>
</evidence>
<keyword evidence="5" id="KW-0675">Receptor</keyword>
<dbReference type="Gene3D" id="1.10.287.130">
    <property type="match status" value="1"/>
</dbReference>